<keyword evidence="3" id="KW-1185">Reference proteome</keyword>
<feature type="compositionally biased region" description="Low complexity" evidence="1">
    <location>
        <begin position="9"/>
        <end position="23"/>
    </location>
</feature>
<organism evidence="2 3">
    <name type="scientific">Vanrija pseudolonga</name>
    <dbReference type="NCBI Taxonomy" id="143232"/>
    <lineage>
        <taxon>Eukaryota</taxon>
        <taxon>Fungi</taxon>
        <taxon>Dikarya</taxon>
        <taxon>Basidiomycota</taxon>
        <taxon>Agaricomycotina</taxon>
        <taxon>Tremellomycetes</taxon>
        <taxon>Trichosporonales</taxon>
        <taxon>Trichosporonaceae</taxon>
        <taxon>Vanrija</taxon>
    </lineage>
</organism>
<proteinExistence type="predicted"/>
<gene>
    <name evidence="2" type="ORF">LOC62_03G003893</name>
</gene>
<accession>A0AAF0Y928</accession>
<evidence type="ECO:0000256" key="1">
    <source>
        <dbReference type="SAM" id="MobiDB-lite"/>
    </source>
</evidence>
<sequence length="384" mass="42605">MPSTPDRPPAVSRSSSAPDAGPSAPPLALDCMAYPHLVDRVFQLADHRSLLALRTACAAWRDKVDRQLFEHVLVANASEAGPFAVVGVALSFDVTSPSGKIPGFPAQDYAEWRRPAASDMAQAERDRRAALLSHVFVADVASTTSIMNHFIRGGPPNPFDQSFSKLNTVRLLPDHLKHLGTKALTLQRHYSVPGRPRKLVFLDDLAWRGVYKRVDRLVFFDHSGGSRPVNIEKVVINVKYDPKQLWGDWYDEHPAVRPTTRDIVVIYAPATVKAPPQRFPGPVVDWVTERNATLQLETIRHMADSARTAKVTLVGIDEIMPERLGWPASTKRAEVNRRIMSEVQEYCEGHDLATGPVANTFEIMSRSDYASTLGPGEYELETAE</sequence>
<dbReference type="Proteomes" id="UP000827549">
    <property type="component" value="Chromosome 3"/>
</dbReference>
<protein>
    <recommendedName>
        <fullName evidence="4">F-box domain-containing protein</fullName>
    </recommendedName>
</protein>
<dbReference type="RefSeq" id="XP_062626406.1">
    <property type="nucleotide sequence ID" value="XM_062770422.1"/>
</dbReference>
<dbReference type="GeneID" id="87807134"/>
<dbReference type="AlphaFoldDB" id="A0AAF0Y928"/>
<evidence type="ECO:0000313" key="3">
    <source>
        <dbReference type="Proteomes" id="UP000827549"/>
    </source>
</evidence>
<evidence type="ECO:0000313" key="2">
    <source>
        <dbReference type="EMBL" id="WOO80374.1"/>
    </source>
</evidence>
<reference evidence="2" key="1">
    <citation type="submission" date="2023-10" db="EMBL/GenBank/DDBJ databases">
        <authorList>
            <person name="Noh H."/>
        </authorList>
    </citation>
    <scope>NUCLEOTIDE SEQUENCE</scope>
    <source>
        <strain evidence="2">DUCC4014</strain>
    </source>
</reference>
<evidence type="ECO:0008006" key="4">
    <source>
        <dbReference type="Google" id="ProtNLM"/>
    </source>
</evidence>
<name>A0AAF0Y928_9TREE</name>
<dbReference type="EMBL" id="CP086716">
    <property type="protein sequence ID" value="WOO80374.1"/>
    <property type="molecule type" value="Genomic_DNA"/>
</dbReference>
<feature type="region of interest" description="Disordered" evidence="1">
    <location>
        <begin position="1"/>
        <end position="23"/>
    </location>
</feature>